<keyword evidence="1" id="KW-0472">Membrane</keyword>
<evidence type="ECO:0000256" key="1">
    <source>
        <dbReference type="SAM" id="Phobius"/>
    </source>
</evidence>
<reference evidence="2" key="1">
    <citation type="submission" date="2018-05" db="EMBL/GenBank/DDBJ databases">
        <authorList>
            <person name="Lanie J.A."/>
            <person name="Ng W.-L."/>
            <person name="Kazmierczak K.M."/>
            <person name="Andrzejewski T.M."/>
            <person name="Davidsen T.M."/>
            <person name="Wayne K.J."/>
            <person name="Tettelin H."/>
            <person name="Glass J.I."/>
            <person name="Rusch D."/>
            <person name="Podicherti R."/>
            <person name="Tsui H.-C.T."/>
            <person name="Winkler M.E."/>
        </authorList>
    </citation>
    <scope>NUCLEOTIDE SEQUENCE</scope>
</reference>
<dbReference type="EMBL" id="UINC01002268">
    <property type="protein sequence ID" value="SUZ94806.1"/>
    <property type="molecule type" value="Genomic_DNA"/>
</dbReference>
<sequence>MPINIPNNTIFFVRPMIVFINLFIPDWERLRNPSMMRVV</sequence>
<keyword evidence="1" id="KW-0812">Transmembrane</keyword>
<proteinExistence type="predicted"/>
<accession>A0A381RSE9</accession>
<name>A0A381RSE9_9ZZZZ</name>
<dbReference type="AlphaFoldDB" id="A0A381RSE9"/>
<keyword evidence="1" id="KW-1133">Transmembrane helix</keyword>
<protein>
    <submittedName>
        <fullName evidence="2">Uncharacterized protein</fullName>
    </submittedName>
</protein>
<gene>
    <name evidence="2" type="ORF">METZ01_LOCUS47660</name>
</gene>
<organism evidence="2">
    <name type="scientific">marine metagenome</name>
    <dbReference type="NCBI Taxonomy" id="408172"/>
    <lineage>
        <taxon>unclassified sequences</taxon>
        <taxon>metagenomes</taxon>
        <taxon>ecological metagenomes</taxon>
    </lineage>
</organism>
<feature type="transmembrane region" description="Helical" evidence="1">
    <location>
        <begin position="6"/>
        <end position="27"/>
    </location>
</feature>
<evidence type="ECO:0000313" key="2">
    <source>
        <dbReference type="EMBL" id="SUZ94806.1"/>
    </source>
</evidence>